<dbReference type="AlphaFoldDB" id="A0A336KFA3"/>
<dbReference type="Gene3D" id="2.170.140.10">
    <property type="entry name" value="Chitin binding domain"/>
    <property type="match status" value="1"/>
</dbReference>
<dbReference type="VEuPathDB" id="VectorBase:CSON009197"/>
<dbReference type="EMBL" id="UFQT01000360">
    <property type="protein sequence ID" value="SSX23507.1"/>
    <property type="molecule type" value="Genomic_DNA"/>
</dbReference>
<evidence type="ECO:0000256" key="4">
    <source>
        <dbReference type="ARBA" id="ARBA00023157"/>
    </source>
</evidence>
<sequence length="95" mass="10846">MLSTMKFITVTFIFAILIATALCNGELDPRCPQNESSESETTYLAHEKDCSKYYMCTNGRSYVLLCPEMADGNRLHWDAKEQICNWPEVANCKLK</sequence>
<dbReference type="InterPro" id="IPR036508">
    <property type="entry name" value="Chitin-bd_dom_sf"/>
</dbReference>
<feature type="domain" description="Chitin-binding type-2" evidence="7">
    <location>
        <begin position="28"/>
        <end position="94"/>
    </location>
</feature>
<evidence type="ECO:0000256" key="1">
    <source>
        <dbReference type="ARBA" id="ARBA00022669"/>
    </source>
</evidence>
<evidence type="ECO:0000256" key="6">
    <source>
        <dbReference type="SAM" id="SignalP"/>
    </source>
</evidence>
<accession>A0A336KFA3</accession>
<gene>
    <name evidence="8" type="primary">CSON009197</name>
</gene>
<organism evidence="8">
    <name type="scientific">Culicoides sonorensis</name>
    <name type="common">Biting midge</name>
    <dbReference type="NCBI Taxonomy" id="179676"/>
    <lineage>
        <taxon>Eukaryota</taxon>
        <taxon>Metazoa</taxon>
        <taxon>Ecdysozoa</taxon>
        <taxon>Arthropoda</taxon>
        <taxon>Hexapoda</taxon>
        <taxon>Insecta</taxon>
        <taxon>Pterygota</taxon>
        <taxon>Neoptera</taxon>
        <taxon>Endopterygota</taxon>
        <taxon>Diptera</taxon>
        <taxon>Nematocera</taxon>
        <taxon>Chironomoidea</taxon>
        <taxon>Ceratopogonidae</taxon>
        <taxon>Ceratopogoninae</taxon>
        <taxon>Culicoides</taxon>
        <taxon>Monoculicoides</taxon>
    </lineage>
</organism>
<dbReference type="Pfam" id="PF01607">
    <property type="entry name" value="CBM_14"/>
    <property type="match status" value="1"/>
</dbReference>
<keyword evidence="5" id="KW-0325">Glycoprotein</keyword>
<evidence type="ECO:0000259" key="7">
    <source>
        <dbReference type="PROSITE" id="PS50940"/>
    </source>
</evidence>
<proteinExistence type="predicted"/>
<dbReference type="GO" id="GO:0005576">
    <property type="term" value="C:extracellular region"/>
    <property type="evidence" value="ECO:0007669"/>
    <property type="project" value="InterPro"/>
</dbReference>
<dbReference type="PROSITE" id="PS50940">
    <property type="entry name" value="CHIT_BIND_II"/>
    <property type="match status" value="1"/>
</dbReference>
<dbReference type="GO" id="GO:0008061">
    <property type="term" value="F:chitin binding"/>
    <property type="evidence" value="ECO:0007669"/>
    <property type="project" value="UniProtKB-KW"/>
</dbReference>
<reference evidence="8" key="1">
    <citation type="submission" date="2018-04" db="EMBL/GenBank/DDBJ databases">
        <authorList>
            <person name="Go L.Y."/>
            <person name="Mitchell J.A."/>
        </authorList>
    </citation>
    <scope>NUCLEOTIDE SEQUENCE</scope>
    <source>
        <tissue evidence="8">Whole organism</tissue>
    </source>
</reference>
<dbReference type="InterPro" id="IPR051940">
    <property type="entry name" value="Chitin_bind-dev_reg"/>
</dbReference>
<dbReference type="InterPro" id="IPR002557">
    <property type="entry name" value="Chitin-bd_dom"/>
</dbReference>
<dbReference type="PANTHER" id="PTHR23301">
    <property type="entry name" value="CHITIN BINDING PERITROPHIN-A"/>
    <property type="match status" value="1"/>
</dbReference>
<keyword evidence="3" id="KW-0677">Repeat</keyword>
<protein>
    <submittedName>
        <fullName evidence="8">CSON009197 protein</fullName>
    </submittedName>
</protein>
<reference evidence="9" key="2">
    <citation type="submission" date="2018-07" db="EMBL/GenBank/DDBJ databases">
        <authorList>
            <person name="Quirk P.G."/>
            <person name="Krulwich T.A."/>
        </authorList>
    </citation>
    <scope>NUCLEOTIDE SEQUENCE</scope>
</reference>
<keyword evidence="1" id="KW-0147">Chitin-binding</keyword>
<dbReference type="SMART" id="SM00494">
    <property type="entry name" value="ChtBD2"/>
    <property type="match status" value="1"/>
</dbReference>
<dbReference type="PANTHER" id="PTHR23301:SF0">
    <property type="entry name" value="CHITIN-BINDING TYPE-2 DOMAIN-CONTAINING PROTEIN-RELATED"/>
    <property type="match status" value="1"/>
</dbReference>
<evidence type="ECO:0000313" key="8">
    <source>
        <dbReference type="EMBL" id="SSX03141.1"/>
    </source>
</evidence>
<dbReference type="SUPFAM" id="SSF57625">
    <property type="entry name" value="Invertebrate chitin-binding proteins"/>
    <property type="match status" value="1"/>
</dbReference>
<keyword evidence="4" id="KW-1015">Disulfide bond</keyword>
<evidence type="ECO:0000313" key="9">
    <source>
        <dbReference type="EMBL" id="SSX23507.1"/>
    </source>
</evidence>
<feature type="signal peptide" evidence="6">
    <location>
        <begin position="1"/>
        <end position="23"/>
    </location>
</feature>
<dbReference type="EMBL" id="UFQS01000360">
    <property type="protein sequence ID" value="SSX03141.1"/>
    <property type="molecule type" value="Genomic_DNA"/>
</dbReference>
<keyword evidence="2 6" id="KW-0732">Signal</keyword>
<feature type="chain" id="PRO_5033342735" evidence="6">
    <location>
        <begin position="24"/>
        <end position="95"/>
    </location>
</feature>
<name>A0A336KFA3_CULSO</name>
<evidence type="ECO:0000256" key="3">
    <source>
        <dbReference type="ARBA" id="ARBA00022737"/>
    </source>
</evidence>
<evidence type="ECO:0000256" key="2">
    <source>
        <dbReference type="ARBA" id="ARBA00022729"/>
    </source>
</evidence>
<evidence type="ECO:0000256" key="5">
    <source>
        <dbReference type="ARBA" id="ARBA00023180"/>
    </source>
</evidence>